<dbReference type="GO" id="GO:0009298">
    <property type="term" value="P:GDP-mannose biosynthetic process"/>
    <property type="evidence" value="ECO:0007669"/>
    <property type="project" value="UniProtKB-UniPathway"/>
</dbReference>
<evidence type="ECO:0000256" key="3">
    <source>
        <dbReference type="ARBA" id="ARBA00004666"/>
    </source>
</evidence>
<dbReference type="InterPro" id="IPR018050">
    <property type="entry name" value="Pmannose_isomerase-type1_CS"/>
</dbReference>
<comment type="cofactor">
    <cofactor evidence="2">
        <name>Zn(2+)</name>
        <dbReference type="ChEBI" id="CHEBI:29105"/>
    </cofactor>
</comment>
<dbReference type="InterPro" id="IPR001250">
    <property type="entry name" value="Man6P_Isoase-1"/>
</dbReference>
<reference evidence="10" key="1">
    <citation type="submission" date="2018-02" db="EMBL/GenBank/DDBJ databases">
        <title>Rhizophora mucronata_Transcriptome.</title>
        <authorList>
            <person name="Meera S.P."/>
            <person name="Sreeshan A."/>
            <person name="Augustine A."/>
        </authorList>
    </citation>
    <scope>NUCLEOTIDE SEQUENCE</scope>
    <source>
        <tissue evidence="10">Leaf</tissue>
    </source>
</reference>
<evidence type="ECO:0000256" key="4">
    <source>
        <dbReference type="ARBA" id="ARBA00010772"/>
    </source>
</evidence>
<proteinExistence type="inferred from homology"/>
<keyword evidence="7" id="KW-0862">Zinc</keyword>
<dbReference type="SUPFAM" id="SSF51182">
    <property type="entry name" value="RmlC-like cupins"/>
    <property type="match status" value="1"/>
</dbReference>
<evidence type="ECO:0000256" key="6">
    <source>
        <dbReference type="ARBA" id="ARBA00022723"/>
    </source>
</evidence>
<dbReference type="GO" id="GO:0005975">
    <property type="term" value="P:carbohydrate metabolic process"/>
    <property type="evidence" value="ECO:0007669"/>
    <property type="project" value="InterPro"/>
</dbReference>
<evidence type="ECO:0000256" key="2">
    <source>
        <dbReference type="ARBA" id="ARBA00001947"/>
    </source>
</evidence>
<evidence type="ECO:0000259" key="9">
    <source>
        <dbReference type="Pfam" id="PF20511"/>
    </source>
</evidence>
<dbReference type="PRINTS" id="PR00714">
    <property type="entry name" value="MAN6PISMRASE"/>
</dbReference>
<dbReference type="InterPro" id="IPR046457">
    <property type="entry name" value="PMI_typeI_cat"/>
</dbReference>
<dbReference type="InterPro" id="IPR016305">
    <property type="entry name" value="Mannose-6-P_Isomerase"/>
</dbReference>
<dbReference type="AlphaFoldDB" id="A0A2P2JTQ6"/>
<evidence type="ECO:0000256" key="5">
    <source>
        <dbReference type="ARBA" id="ARBA00011956"/>
    </source>
</evidence>
<keyword evidence="8" id="KW-0413">Isomerase</keyword>
<accession>A0A2P2JTQ6</accession>
<dbReference type="PANTHER" id="PTHR10309:SF0">
    <property type="entry name" value="MANNOSE-6-PHOSPHATE ISOMERASE"/>
    <property type="match status" value="1"/>
</dbReference>
<dbReference type="InterPro" id="IPR014710">
    <property type="entry name" value="RmlC-like_jellyroll"/>
</dbReference>
<dbReference type="EMBL" id="GGEC01016358">
    <property type="protein sequence ID" value="MBW96841.1"/>
    <property type="molecule type" value="Transcribed_RNA"/>
</dbReference>
<dbReference type="GO" id="GO:0005829">
    <property type="term" value="C:cytosol"/>
    <property type="evidence" value="ECO:0007669"/>
    <property type="project" value="TreeGrafter"/>
</dbReference>
<dbReference type="Pfam" id="PF20511">
    <property type="entry name" value="PMI_typeI_cat"/>
    <property type="match status" value="1"/>
</dbReference>
<evidence type="ECO:0000313" key="10">
    <source>
        <dbReference type="EMBL" id="MBW96841.1"/>
    </source>
</evidence>
<protein>
    <recommendedName>
        <fullName evidence="5">mannose-6-phosphate isomerase</fullName>
        <ecNumber evidence="5">5.3.1.8</ecNumber>
    </recommendedName>
</protein>
<dbReference type="UniPathway" id="UPA00126">
    <property type="reaction ID" value="UER00423"/>
</dbReference>
<dbReference type="EC" id="5.3.1.8" evidence="5"/>
<comment type="catalytic activity">
    <reaction evidence="1">
        <text>D-mannose 6-phosphate = D-fructose 6-phosphate</text>
        <dbReference type="Rhea" id="RHEA:12356"/>
        <dbReference type="ChEBI" id="CHEBI:58735"/>
        <dbReference type="ChEBI" id="CHEBI:61527"/>
        <dbReference type="EC" id="5.3.1.8"/>
    </reaction>
</comment>
<name>A0A2P2JTQ6_RHIMU</name>
<comment type="pathway">
    <text evidence="3">Nucleotide-sugar biosynthesis; GDP-alpha-D-mannose biosynthesis; alpha-D-mannose 1-phosphate from D-fructose 6-phosphate: step 1/2.</text>
</comment>
<dbReference type="GO" id="GO:0008270">
    <property type="term" value="F:zinc ion binding"/>
    <property type="evidence" value="ECO:0007669"/>
    <property type="project" value="InterPro"/>
</dbReference>
<feature type="domain" description="Phosphomannose isomerase type I catalytic" evidence="9">
    <location>
        <begin position="10"/>
        <end position="162"/>
    </location>
</feature>
<evidence type="ECO:0000256" key="7">
    <source>
        <dbReference type="ARBA" id="ARBA00022833"/>
    </source>
</evidence>
<organism evidence="10">
    <name type="scientific">Rhizophora mucronata</name>
    <name type="common">Asiatic mangrove</name>
    <dbReference type="NCBI Taxonomy" id="61149"/>
    <lineage>
        <taxon>Eukaryota</taxon>
        <taxon>Viridiplantae</taxon>
        <taxon>Streptophyta</taxon>
        <taxon>Embryophyta</taxon>
        <taxon>Tracheophyta</taxon>
        <taxon>Spermatophyta</taxon>
        <taxon>Magnoliopsida</taxon>
        <taxon>eudicotyledons</taxon>
        <taxon>Gunneridae</taxon>
        <taxon>Pentapetalae</taxon>
        <taxon>rosids</taxon>
        <taxon>fabids</taxon>
        <taxon>Malpighiales</taxon>
        <taxon>Rhizophoraceae</taxon>
        <taxon>Rhizophora</taxon>
    </lineage>
</organism>
<evidence type="ECO:0000256" key="1">
    <source>
        <dbReference type="ARBA" id="ARBA00000757"/>
    </source>
</evidence>
<keyword evidence="6" id="KW-0479">Metal-binding</keyword>
<comment type="similarity">
    <text evidence="4">Belongs to the mannose-6-phosphate isomerase type 1 family.</text>
</comment>
<evidence type="ECO:0000256" key="8">
    <source>
        <dbReference type="ARBA" id="ARBA00023235"/>
    </source>
</evidence>
<dbReference type="NCBIfam" id="TIGR00218">
    <property type="entry name" value="manA"/>
    <property type="match status" value="1"/>
</dbReference>
<sequence length="169" mass="19022">MDTELKHRRIQRLKCSVQNYDWGKRGAESRVARLYALNSGSSIEEDKPYAEFWIGTHESGPSLLLENGVDNGASIGSRNLSLKEWTAKNPNVLGRKVLDKWGCDLPFLFKVLSVAKALSIQAHPDKKLAKQLHKERPDIYKDGNHKPEMALAITNFEALCGFISPKVVY</sequence>
<dbReference type="PROSITE" id="PS00965">
    <property type="entry name" value="PMI_I_1"/>
    <property type="match status" value="1"/>
</dbReference>
<dbReference type="GO" id="GO:0004476">
    <property type="term" value="F:mannose-6-phosphate isomerase activity"/>
    <property type="evidence" value="ECO:0007669"/>
    <property type="project" value="UniProtKB-EC"/>
</dbReference>
<dbReference type="PANTHER" id="PTHR10309">
    <property type="entry name" value="MANNOSE-6-PHOSPHATE ISOMERASE"/>
    <property type="match status" value="1"/>
</dbReference>
<dbReference type="Gene3D" id="2.60.120.10">
    <property type="entry name" value="Jelly Rolls"/>
    <property type="match status" value="1"/>
</dbReference>
<dbReference type="InterPro" id="IPR011051">
    <property type="entry name" value="RmlC_Cupin_sf"/>
</dbReference>